<comment type="similarity">
    <text evidence="1 6">Belongs to the inositol monophosphatase superfamily. CysQ family.</text>
</comment>
<evidence type="ECO:0000256" key="6">
    <source>
        <dbReference type="HAMAP-Rule" id="MF_02095"/>
    </source>
</evidence>
<feature type="binding site" evidence="6">
    <location>
        <begin position="97"/>
        <end position="100"/>
    </location>
    <ligand>
        <name>substrate</name>
    </ligand>
</feature>
<dbReference type="Gene3D" id="3.40.190.80">
    <property type="match status" value="1"/>
</dbReference>
<evidence type="ECO:0000313" key="9">
    <source>
        <dbReference type="Proteomes" id="UP000311605"/>
    </source>
</evidence>
<name>A0A5C4XRH3_9HYPH</name>
<feature type="binding site" evidence="6">
    <location>
        <position position="75"/>
    </location>
    <ligand>
        <name>Mg(2+)</name>
        <dbReference type="ChEBI" id="CHEBI:18420"/>
        <label>1</label>
    </ligand>
</feature>
<dbReference type="Pfam" id="PF00459">
    <property type="entry name" value="Inositol_P"/>
    <property type="match status" value="1"/>
</dbReference>
<comment type="caution">
    <text evidence="8">The sequence shown here is derived from an EMBL/GenBank/DDBJ whole genome shotgun (WGS) entry which is preliminary data.</text>
</comment>
<dbReference type="CDD" id="cd01638">
    <property type="entry name" value="CysQ"/>
    <property type="match status" value="1"/>
</dbReference>
<feature type="binding site" evidence="6">
    <location>
        <position position="95"/>
    </location>
    <ligand>
        <name>Mg(2+)</name>
        <dbReference type="ChEBI" id="CHEBI:18420"/>
        <label>1</label>
    </ligand>
</feature>
<feature type="binding site" evidence="6">
    <location>
        <position position="224"/>
    </location>
    <ligand>
        <name>substrate</name>
    </ligand>
</feature>
<evidence type="ECO:0000256" key="1">
    <source>
        <dbReference type="ARBA" id="ARBA00005289"/>
    </source>
</evidence>
<keyword evidence="9" id="KW-1185">Reference proteome</keyword>
<feature type="binding site" evidence="6">
    <location>
        <position position="224"/>
    </location>
    <ligand>
        <name>Mg(2+)</name>
        <dbReference type="ChEBI" id="CHEBI:18420"/>
        <label>2</label>
    </ligand>
</feature>
<dbReference type="PANTHER" id="PTHR43028">
    <property type="entry name" value="3'(2'),5'-BISPHOSPHATE NUCLEOTIDASE 1"/>
    <property type="match status" value="1"/>
</dbReference>
<dbReference type="InterPro" id="IPR006240">
    <property type="entry name" value="CysQ"/>
</dbReference>
<dbReference type="Gene3D" id="3.30.540.10">
    <property type="entry name" value="Fructose-1,6-Bisphosphatase, subunit A, domain 1"/>
    <property type="match status" value="1"/>
</dbReference>
<comment type="catalytic activity">
    <reaction evidence="6">
        <text>adenosine 3',5'-bisphosphate + H2O = AMP + phosphate</text>
        <dbReference type="Rhea" id="RHEA:10040"/>
        <dbReference type="ChEBI" id="CHEBI:15377"/>
        <dbReference type="ChEBI" id="CHEBI:43474"/>
        <dbReference type="ChEBI" id="CHEBI:58343"/>
        <dbReference type="ChEBI" id="CHEBI:456215"/>
        <dbReference type="EC" id="3.1.3.7"/>
    </reaction>
</comment>
<comment type="subcellular location">
    <subcellularLocation>
        <location evidence="6">Cell inner membrane</location>
        <topology evidence="6">Peripheral membrane protein</topology>
        <orientation evidence="6">Cytoplasmic side</orientation>
    </subcellularLocation>
</comment>
<dbReference type="PRINTS" id="PR00377">
    <property type="entry name" value="IMPHPHTASES"/>
</dbReference>
<dbReference type="EMBL" id="VDMN01000001">
    <property type="protein sequence ID" value="TNM65140.1"/>
    <property type="molecule type" value="Genomic_DNA"/>
</dbReference>
<dbReference type="AlphaFoldDB" id="A0A5C4XRH3"/>
<dbReference type="HAMAP" id="MF_02095">
    <property type="entry name" value="CysQ"/>
    <property type="match status" value="1"/>
</dbReference>
<dbReference type="PANTHER" id="PTHR43028:SF5">
    <property type="entry name" value="3'(2'),5'-BISPHOSPHATE NUCLEOTIDASE 1"/>
    <property type="match status" value="1"/>
</dbReference>
<keyword evidence="3 6" id="KW-0997">Cell inner membrane</keyword>
<feature type="binding site" evidence="6">
    <location>
        <position position="95"/>
    </location>
    <ligand>
        <name>Mg(2+)</name>
        <dbReference type="ChEBI" id="CHEBI:18420"/>
        <label>2</label>
    </ligand>
</feature>
<dbReference type="GO" id="GO:0008441">
    <property type="term" value="F:3'(2'),5'-bisphosphate nucleotidase activity"/>
    <property type="evidence" value="ECO:0007669"/>
    <property type="project" value="UniProtKB-UniRule"/>
</dbReference>
<protein>
    <recommendedName>
        <fullName evidence="6">3'(2'),5'-bisphosphate nucleotidase CysQ</fullName>
        <ecNumber evidence="6">3.1.3.7</ecNumber>
    </recommendedName>
    <alternativeName>
        <fullName evidence="6">3'(2'),5-bisphosphonucleoside 3'(2')-phosphohydrolase</fullName>
    </alternativeName>
    <alternativeName>
        <fullName evidence="6">3'-phosphoadenosine 5'-phosphate phosphatase</fullName>
        <shortName evidence="6">PAP phosphatase</shortName>
    </alternativeName>
</protein>
<feature type="binding site" evidence="7">
    <location>
        <position position="97"/>
    </location>
    <ligand>
        <name>Mg(2+)</name>
        <dbReference type="ChEBI" id="CHEBI:18420"/>
        <label>1</label>
        <note>catalytic</note>
    </ligand>
</feature>
<dbReference type="GO" id="GO:0000287">
    <property type="term" value="F:magnesium ion binding"/>
    <property type="evidence" value="ECO:0007669"/>
    <property type="project" value="UniProtKB-UniRule"/>
</dbReference>
<feature type="binding site" evidence="7">
    <location>
        <position position="95"/>
    </location>
    <ligand>
        <name>Mg(2+)</name>
        <dbReference type="ChEBI" id="CHEBI:18420"/>
        <label>1</label>
        <note>catalytic</note>
    </ligand>
</feature>
<keyword evidence="2 6" id="KW-1003">Cell membrane</keyword>
<keyword evidence="4 6" id="KW-0378">Hydrolase</keyword>
<evidence type="ECO:0000256" key="4">
    <source>
        <dbReference type="ARBA" id="ARBA00022801"/>
    </source>
</evidence>
<evidence type="ECO:0000313" key="8">
    <source>
        <dbReference type="EMBL" id="TNM65140.1"/>
    </source>
</evidence>
<feature type="binding site" evidence="7">
    <location>
        <position position="98"/>
    </location>
    <ligand>
        <name>Mg(2+)</name>
        <dbReference type="ChEBI" id="CHEBI:18420"/>
        <label>1</label>
        <note>catalytic</note>
    </ligand>
</feature>
<evidence type="ECO:0000256" key="3">
    <source>
        <dbReference type="ARBA" id="ARBA00022519"/>
    </source>
</evidence>
<dbReference type="InterPro" id="IPR000760">
    <property type="entry name" value="Inositol_monophosphatase-like"/>
</dbReference>
<gene>
    <name evidence="6 8" type="primary">cysQ</name>
    <name evidence="8" type="ORF">FHP24_02290</name>
</gene>
<keyword evidence="6 7" id="KW-0460">Magnesium</keyword>
<evidence type="ECO:0000256" key="2">
    <source>
        <dbReference type="ARBA" id="ARBA00022475"/>
    </source>
</evidence>
<dbReference type="PROSITE" id="PS00630">
    <property type="entry name" value="IMP_2"/>
    <property type="match status" value="1"/>
</dbReference>
<dbReference type="GO" id="GO:0046854">
    <property type="term" value="P:phosphatidylinositol phosphate biosynthetic process"/>
    <property type="evidence" value="ECO:0007669"/>
    <property type="project" value="InterPro"/>
</dbReference>
<dbReference type="NCBIfam" id="TIGR01331">
    <property type="entry name" value="bisphos_cysQ"/>
    <property type="match status" value="1"/>
</dbReference>
<sequence>MTITLPKPSLWKPTVAIFERAALAAGRPILTIHRAGAHTRYKADASPVTEADEQAEAVILSELGKACPHIPIVAEEQAAAGHIPDIADKAFILVDPLDGTKEFINGHDDFTVNIALIEDGAPVAGFVYAPALGIAYAGSPDGAEKLWIDENFQVLRREPMQTRTVTSPHIAVASRSHRCTKTDDFLDRCGASEIRTVGSSLKFCLIAEGAADIYPRFGRTMEWDTAAGDAVLRAAGGITVNLQDEPLRYGKTGRHDCADFANPDFVARCAGNRTTL</sequence>
<dbReference type="SUPFAM" id="SSF56655">
    <property type="entry name" value="Carbohydrate phosphatase"/>
    <property type="match status" value="1"/>
</dbReference>
<dbReference type="InterPro" id="IPR050725">
    <property type="entry name" value="CysQ/Inositol_MonoPase"/>
</dbReference>
<feature type="binding site" evidence="6">
    <location>
        <position position="75"/>
    </location>
    <ligand>
        <name>substrate</name>
    </ligand>
</feature>
<organism evidence="8 9">
    <name type="scientific">Aliirhizobium smilacinae</name>
    <dbReference type="NCBI Taxonomy" id="1395944"/>
    <lineage>
        <taxon>Bacteria</taxon>
        <taxon>Pseudomonadati</taxon>
        <taxon>Pseudomonadota</taxon>
        <taxon>Alphaproteobacteria</taxon>
        <taxon>Hyphomicrobiales</taxon>
        <taxon>Rhizobiaceae</taxon>
        <taxon>Aliirhizobium</taxon>
    </lineage>
</organism>
<proteinExistence type="inferred from homology"/>
<dbReference type="InterPro" id="IPR020550">
    <property type="entry name" value="Inositol_monophosphatase_CS"/>
</dbReference>
<feature type="binding site" evidence="6">
    <location>
        <position position="98"/>
    </location>
    <ligand>
        <name>Mg(2+)</name>
        <dbReference type="ChEBI" id="CHEBI:18420"/>
        <label>2</label>
    </ligand>
</feature>
<comment type="cofactor">
    <cofactor evidence="6 7">
        <name>Mg(2+)</name>
        <dbReference type="ChEBI" id="CHEBI:18420"/>
    </cofactor>
</comment>
<dbReference type="GO" id="GO:0050427">
    <property type="term" value="P:3'-phosphoadenosine 5'-phosphosulfate metabolic process"/>
    <property type="evidence" value="ECO:0007669"/>
    <property type="project" value="TreeGrafter"/>
</dbReference>
<keyword evidence="6 7" id="KW-0479">Metal-binding</keyword>
<dbReference type="RefSeq" id="WP_139672270.1">
    <property type="nucleotide sequence ID" value="NZ_VDMN01000001.1"/>
</dbReference>
<feature type="binding site" evidence="7">
    <location>
        <position position="224"/>
    </location>
    <ligand>
        <name>Mg(2+)</name>
        <dbReference type="ChEBI" id="CHEBI:18420"/>
        <label>1</label>
        <note>catalytic</note>
    </ligand>
</feature>
<feature type="binding site" evidence="7">
    <location>
        <position position="75"/>
    </location>
    <ligand>
        <name>Mg(2+)</name>
        <dbReference type="ChEBI" id="CHEBI:18420"/>
        <label>1</label>
        <note>catalytic</note>
    </ligand>
</feature>
<dbReference type="EC" id="3.1.3.7" evidence="6"/>
<dbReference type="GO" id="GO:0000103">
    <property type="term" value="P:sulfate assimilation"/>
    <property type="evidence" value="ECO:0007669"/>
    <property type="project" value="TreeGrafter"/>
</dbReference>
<dbReference type="Proteomes" id="UP000311605">
    <property type="component" value="Unassembled WGS sequence"/>
</dbReference>
<feature type="binding site" evidence="6">
    <location>
        <position position="97"/>
    </location>
    <ligand>
        <name>Mg(2+)</name>
        <dbReference type="ChEBI" id="CHEBI:18420"/>
        <label>1</label>
    </ligand>
</feature>
<comment type="function">
    <text evidence="6">Converts adenosine-3',5'-bisphosphate (PAP) to AMP.</text>
</comment>
<reference evidence="8 9" key="1">
    <citation type="submission" date="2019-06" db="EMBL/GenBank/DDBJ databases">
        <title>The draft genome of Rhizobium smilacinae PTYR-5.</title>
        <authorList>
            <person name="Liu L."/>
            <person name="Li L."/>
            <person name="Zhang X."/>
        </authorList>
    </citation>
    <scope>NUCLEOTIDE SEQUENCE [LARGE SCALE GENOMIC DNA]</scope>
    <source>
        <strain evidence="8 9">PTYR-5</strain>
    </source>
</reference>
<dbReference type="OrthoDB" id="9785695at2"/>
<accession>A0A5C4XRH3</accession>
<keyword evidence="5 6" id="KW-0472">Membrane</keyword>
<evidence type="ECO:0000256" key="5">
    <source>
        <dbReference type="ARBA" id="ARBA00023136"/>
    </source>
</evidence>
<dbReference type="GO" id="GO:0005886">
    <property type="term" value="C:plasma membrane"/>
    <property type="evidence" value="ECO:0007669"/>
    <property type="project" value="UniProtKB-SubCell"/>
</dbReference>
<evidence type="ECO:0000256" key="7">
    <source>
        <dbReference type="PIRSR" id="PIRSR600760-2"/>
    </source>
</evidence>